<feature type="compositionally biased region" description="Basic and acidic residues" evidence="10">
    <location>
        <begin position="564"/>
        <end position="573"/>
    </location>
</feature>
<protein>
    <recommendedName>
        <fullName evidence="1">non-specific serine/threonine protein kinase</fullName>
        <ecNumber evidence="1">2.7.11.1</ecNumber>
    </recommendedName>
</protein>
<dbReference type="PROSITE" id="PS00108">
    <property type="entry name" value="PROTEIN_KINASE_ST"/>
    <property type="match status" value="1"/>
</dbReference>
<feature type="compositionally biased region" description="Low complexity" evidence="10">
    <location>
        <begin position="1281"/>
        <end position="1295"/>
    </location>
</feature>
<dbReference type="FunFam" id="3.30.200.20:FF:000060">
    <property type="entry name" value="Serine/threonine-protein kinase isoform 1"/>
    <property type="match status" value="1"/>
</dbReference>
<evidence type="ECO:0000256" key="1">
    <source>
        <dbReference type="ARBA" id="ARBA00012513"/>
    </source>
</evidence>
<evidence type="ECO:0000256" key="8">
    <source>
        <dbReference type="ARBA" id="ARBA00048679"/>
    </source>
</evidence>
<dbReference type="PROSITE" id="PS00107">
    <property type="entry name" value="PROTEIN_KINASE_ATP"/>
    <property type="match status" value="1"/>
</dbReference>
<evidence type="ECO:0000256" key="10">
    <source>
        <dbReference type="SAM" id="MobiDB-lite"/>
    </source>
</evidence>
<evidence type="ECO:0000256" key="7">
    <source>
        <dbReference type="ARBA" id="ARBA00047899"/>
    </source>
</evidence>
<dbReference type="SUPFAM" id="SSF56112">
    <property type="entry name" value="Protein kinase-like (PK-like)"/>
    <property type="match status" value="2"/>
</dbReference>
<dbReference type="InterPro" id="IPR051681">
    <property type="entry name" value="Ser/Thr_Kinases-Pseudokinases"/>
</dbReference>
<dbReference type="Proteomes" id="UP000241890">
    <property type="component" value="Unassembled WGS sequence"/>
</dbReference>
<dbReference type="EC" id="2.7.11.1" evidence="1"/>
<keyword evidence="2" id="KW-0723">Serine/threonine-protein kinase</keyword>
<dbReference type="GO" id="GO:0005524">
    <property type="term" value="F:ATP binding"/>
    <property type="evidence" value="ECO:0007669"/>
    <property type="project" value="UniProtKB-UniRule"/>
</dbReference>
<reference evidence="13 14" key="1">
    <citation type="submission" date="2017-12" db="EMBL/GenBank/DDBJ databases">
        <title>Sequencing, de novo assembly and annotation of complete genome of a new Thraustochytrid species, strain FCC1311.</title>
        <authorList>
            <person name="Sedici K."/>
            <person name="Godart F."/>
            <person name="Aiese Cigliano R."/>
            <person name="Sanseverino W."/>
            <person name="Barakat M."/>
            <person name="Ortet P."/>
            <person name="Marechal E."/>
            <person name="Cagnac O."/>
            <person name="Amato A."/>
        </authorList>
    </citation>
    <scope>NUCLEOTIDE SEQUENCE [LARGE SCALE GENOMIC DNA]</scope>
</reference>
<comment type="catalytic activity">
    <reaction evidence="7">
        <text>L-threonyl-[protein] + ATP = O-phospho-L-threonyl-[protein] + ADP + H(+)</text>
        <dbReference type="Rhea" id="RHEA:46608"/>
        <dbReference type="Rhea" id="RHEA-COMP:11060"/>
        <dbReference type="Rhea" id="RHEA-COMP:11605"/>
        <dbReference type="ChEBI" id="CHEBI:15378"/>
        <dbReference type="ChEBI" id="CHEBI:30013"/>
        <dbReference type="ChEBI" id="CHEBI:30616"/>
        <dbReference type="ChEBI" id="CHEBI:61977"/>
        <dbReference type="ChEBI" id="CHEBI:456216"/>
        <dbReference type="EC" id="2.7.11.1"/>
    </reaction>
</comment>
<organism evidence="13 14">
    <name type="scientific">Hondaea fermentalgiana</name>
    <dbReference type="NCBI Taxonomy" id="2315210"/>
    <lineage>
        <taxon>Eukaryota</taxon>
        <taxon>Sar</taxon>
        <taxon>Stramenopiles</taxon>
        <taxon>Bigyra</taxon>
        <taxon>Labyrinthulomycetes</taxon>
        <taxon>Thraustochytrida</taxon>
        <taxon>Thraustochytriidae</taxon>
        <taxon>Hondaea</taxon>
    </lineage>
</organism>
<feature type="domain" description="Protein kinase" evidence="12">
    <location>
        <begin position="362"/>
        <end position="766"/>
    </location>
</feature>
<feature type="signal peptide" evidence="11">
    <location>
        <begin position="1"/>
        <end position="31"/>
    </location>
</feature>
<feature type="chain" id="PRO_5015359113" description="non-specific serine/threonine protein kinase" evidence="11">
    <location>
        <begin position="32"/>
        <end position="1295"/>
    </location>
</feature>
<accession>A0A2R5GCR6</accession>
<keyword evidence="5 13" id="KW-0418">Kinase</keyword>
<dbReference type="Pfam" id="PF07714">
    <property type="entry name" value="PK_Tyr_Ser-Thr"/>
    <property type="match status" value="3"/>
</dbReference>
<dbReference type="PANTHER" id="PTHR44329:SF298">
    <property type="entry name" value="MIXED LINEAGE KINASE DOMAIN-LIKE PROTEIN"/>
    <property type="match status" value="1"/>
</dbReference>
<comment type="catalytic activity">
    <reaction evidence="8">
        <text>L-seryl-[protein] + ATP = O-phospho-L-seryl-[protein] + ADP + H(+)</text>
        <dbReference type="Rhea" id="RHEA:17989"/>
        <dbReference type="Rhea" id="RHEA-COMP:9863"/>
        <dbReference type="Rhea" id="RHEA-COMP:11604"/>
        <dbReference type="ChEBI" id="CHEBI:15378"/>
        <dbReference type="ChEBI" id="CHEBI:29999"/>
        <dbReference type="ChEBI" id="CHEBI:30616"/>
        <dbReference type="ChEBI" id="CHEBI:83421"/>
        <dbReference type="ChEBI" id="CHEBI:456216"/>
        <dbReference type="EC" id="2.7.11.1"/>
    </reaction>
</comment>
<keyword evidence="3" id="KW-0808">Transferase</keyword>
<dbReference type="InterPro" id="IPR011009">
    <property type="entry name" value="Kinase-like_dom_sf"/>
</dbReference>
<feature type="domain" description="Protein kinase" evidence="12">
    <location>
        <begin position="933"/>
        <end position="1245"/>
    </location>
</feature>
<evidence type="ECO:0000256" key="9">
    <source>
        <dbReference type="PROSITE-ProRule" id="PRU10141"/>
    </source>
</evidence>
<dbReference type="InterPro" id="IPR001245">
    <property type="entry name" value="Ser-Thr/Tyr_kinase_cat_dom"/>
</dbReference>
<dbReference type="EMBL" id="BEYU01000048">
    <property type="protein sequence ID" value="GBG28762.1"/>
    <property type="molecule type" value="Genomic_DNA"/>
</dbReference>
<feature type="region of interest" description="Disordered" evidence="10">
    <location>
        <begin position="564"/>
        <end position="584"/>
    </location>
</feature>
<dbReference type="Gene3D" id="1.10.510.10">
    <property type="entry name" value="Transferase(Phosphotransferase) domain 1"/>
    <property type="match status" value="3"/>
</dbReference>
<dbReference type="Gene3D" id="3.30.200.20">
    <property type="entry name" value="Phosphorylase Kinase, domain 1"/>
    <property type="match status" value="1"/>
</dbReference>
<keyword evidence="4 9" id="KW-0547">Nucleotide-binding</keyword>
<feature type="compositionally biased region" description="Low complexity" evidence="10">
    <location>
        <begin position="955"/>
        <end position="971"/>
    </location>
</feature>
<evidence type="ECO:0000256" key="6">
    <source>
        <dbReference type="ARBA" id="ARBA00022840"/>
    </source>
</evidence>
<dbReference type="InterPro" id="IPR017441">
    <property type="entry name" value="Protein_kinase_ATP_BS"/>
</dbReference>
<dbReference type="SMART" id="SM00220">
    <property type="entry name" value="S_TKc"/>
    <property type="match status" value="1"/>
</dbReference>
<evidence type="ECO:0000313" key="14">
    <source>
        <dbReference type="Proteomes" id="UP000241890"/>
    </source>
</evidence>
<keyword evidence="11" id="KW-0732">Signal</keyword>
<dbReference type="PANTHER" id="PTHR44329">
    <property type="entry name" value="SERINE/THREONINE-PROTEIN KINASE TNNI3K-RELATED"/>
    <property type="match status" value="1"/>
</dbReference>
<evidence type="ECO:0000313" key="13">
    <source>
        <dbReference type="EMBL" id="GBG28762.1"/>
    </source>
</evidence>
<dbReference type="PROSITE" id="PS50011">
    <property type="entry name" value="PROTEIN_KINASE_DOM"/>
    <property type="match status" value="2"/>
</dbReference>
<evidence type="ECO:0000256" key="3">
    <source>
        <dbReference type="ARBA" id="ARBA00022679"/>
    </source>
</evidence>
<evidence type="ECO:0000256" key="2">
    <source>
        <dbReference type="ARBA" id="ARBA00022527"/>
    </source>
</evidence>
<name>A0A2R5GCR6_9STRA</name>
<dbReference type="GO" id="GO:0004674">
    <property type="term" value="F:protein serine/threonine kinase activity"/>
    <property type="evidence" value="ECO:0007669"/>
    <property type="project" value="UniProtKB-KW"/>
</dbReference>
<evidence type="ECO:0000256" key="4">
    <source>
        <dbReference type="ARBA" id="ARBA00022741"/>
    </source>
</evidence>
<evidence type="ECO:0000256" key="11">
    <source>
        <dbReference type="SAM" id="SignalP"/>
    </source>
</evidence>
<feature type="binding site" evidence="9">
    <location>
        <position position="389"/>
    </location>
    <ligand>
        <name>ATP</name>
        <dbReference type="ChEBI" id="CHEBI:30616"/>
    </ligand>
</feature>
<proteinExistence type="predicted"/>
<dbReference type="InterPro" id="IPR008271">
    <property type="entry name" value="Ser/Thr_kinase_AS"/>
</dbReference>
<sequence>MRSTMRLATRAWAAGSLVCLSLFMSIAAAHASATLSDGSDVLLPLEACKLTNESEAEHACRLGIFRDPEDLSAELVIETVRSYLAAEAPLIIVEEIALLRCSPWEVLEKAASYDLVLAAPCQSASDANLAVLGALQVPVASYSWQAMNIEMPSLFSSMPPWTQHIESFITLTAAAKWTSVGILSAGLSSCEAEHALYFGLQSASIEVNTCTTEAELEVLPHRAIDGVTMLLDAQGTNLSMSEALEWRGSEVHSAVDSTHHLMAPSMRLGQLEASTLVSDGVLLGIAATTVTSDGNNATWALGFTAVVSEARFDWGSIFFEVAFALSGCLIFTILAAGYNRFMLKQQYLMQPTKSWRIMFNELHITKQLGQGATGIVFKAKWHGKDVAVKIFNEEESKSVLVTAFVMEVAVLQELRHPNVVLFMGACFEKPRLCIVTELLKASLYDYIQAIRNKAEAKASGIGMPKRPKAAEDAADFDTVLAGELPWLDRMAILLDACLGMSYLHEMGMLHHDLKSPNLLLGAHNTCKVADFGMISLKPGSKSRKRNLLRKSTEFFDSTMAKPIRRDSGSDRLKSPKQRLSFATSTPSKLFSRSRFGGSFVQRVYRGSDEASSKPESEVLLTQGTWKADVSGRGRESLKGQPHALSEAAMQVPGQDISGSGSSKVSATERGEAPEIIEGGPFTEKADVFSFGVIMAEIASLEQPYKGMAPFEVTIKVVDEGIRPSFGERCPPKVKDLAHRCMLTNPKDRPSLAEVAVELTELQQDWIDSGAPDMLSSKLKSAQFRRRNTKASQQTKKLAEHTDKPWYINYQTTIKYIDLGKPIVEGDYWRVFEARWVGDTYKFQRRTTIGQRNGRLSLTGMITNLGHFGAGQGPPSQGPGHGGASQGMGILGKTIASRLRTHSQAIDENPDVLGHMNKNPSGRQIHALSTQATVGTLILPGRGPSGRNHFGGKRTSSAASPGAGAPSPAHPMSMEDARKEVQVNVLIFDLGARTDLKKVFVTEMDARMQISHKNVVGTCGGWTQPDKVAIVVEAPTMGTLWDFITSRLKQEGNAESEALPVDTRSVILQALSDTAAALGALHSMRPPIVHKNVRASNVSLFKPQTRSSTMRVTNRACTAKLGGFGFDFVHKVFSKSEQKLGSPGWSAPEVLMAEEFLPESDIFAFGVMMWEVLAVKEPFSGLDFTTIARRRCMENVKLETPSLENTMFVDKEEYSVYLQLMEACMNGNPAERPNVEAIRKALTKLLARASQQNSLLRSLTQVEPQSVVVPVQDASSSKKNQGEAGAVEAEAQADTQ</sequence>
<dbReference type="InterPro" id="IPR000719">
    <property type="entry name" value="Prot_kinase_dom"/>
</dbReference>
<evidence type="ECO:0000259" key="12">
    <source>
        <dbReference type="PROSITE" id="PS50011"/>
    </source>
</evidence>
<keyword evidence="6 9" id="KW-0067">ATP-binding</keyword>
<feature type="region of interest" description="Disordered" evidence="10">
    <location>
        <begin position="1268"/>
        <end position="1295"/>
    </location>
</feature>
<evidence type="ECO:0000256" key="5">
    <source>
        <dbReference type="ARBA" id="ARBA00022777"/>
    </source>
</evidence>
<feature type="region of interest" description="Disordered" evidence="10">
    <location>
        <begin position="940"/>
        <end position="972"/>
    </location>
</feature>
<dbReference type="OrthoDB" id="2441172at2759"/>
<comment type="caution">
    <text evidence="13">The sequence shown here is derived from an EMBL/GenBank/DDBJ whole genome shotgun (WGS) entry which is preliminary data.</text>
</comment>
<gene>
    <name evidence="13" type="ORF">FCC1311_049832</name>
</gene>
<dbReference type="InParanoid" id="A0A2R5GCR6"/>
<keyword evidence="14" id="KW-1185">Reference proteome</keyword>